<evidence type="ECO:0008006" key="4">
    <source>
        <dbReference type="Google" id="ProtNLM"/>
    </source>
</evidence>
<name>A0A5C3Q680_9AGAR</name>
<evidence type="ECO:0000313" key="2">
    <source>
        <dbReference type="EMBL" id="TFK96539.1"/>
    </source>
</evidence>
<dbReference type="InterPro" id="IPR036188">
    <property type="entry name" value="FAD/NAD-bd_sf"/>
</dbReference>
<dbReference type="OrthoDB" id="10051892at2759"/>
<protein>
    <recommendedName>
        <fullName evidence="4">FAD/NAD(P)-binding domain-containing protein</fullName>
    </recommendedName>
</protein>
<evidence type="ECO:0000313" key="3">
    <source>
        <dbReference type="Proteomes" id="UP000305067"/>
    </source>
</evidence>
<reference evidence="2 3" key="1">
    <citation type="journal article" date="2019" name="Nat. Ecol. Evol.">
        <title>Megaphylogeny resolves global patterns of mushroom evolution.</title>
        <authorList>
            <person name="Varga T."/>
            <person name="Krizsan K."/>
            <person name="Foldi C."/>
            <person name="Dima B."/>
            <person name="Sanchez-Garcia M."/>
            <person name="Sanchez-Ramirez S."/>
            <person name="Szollosi G.J."/>
            <person name="Szarkandi J.G."/>
            <person name="Papp V."/>
            <person name="Albert L."/>
            <person name="Andreopoulos W."/>
            <person name="Angelini C."/>
            <person name="Antonin V."/>
            <person name="Barry K.W."/>
            <person name="Bougher N.L."/>
            <person name="Buchanan P."/>
            <person name="Buyck B."/>
            <person name="Bense V."/>
            <person name="Catcheside P."/>
            <person name="Chovatia M."/>
            <person name="Cooper J."/>
            <person name="Damon W."/>
            <person name="Desjardin D."/>
            <person name="Finy P."/>
            <person name="Geml J."/>
            <person name="Haridas S."/>
            <person name="Hughes K."/>
            <person name="Justo A."/>
            <person name="Karasinski D."/>
            <person name="Kautmanova I."/>
            <person name="Kiss B."/>
            <person name="Kocsube S."/>
            <person name="Kotiranta H."/>
            <person name="LaButti K.M."/>
            <person name="Lechner B.E."/>
            <person name="Liimatainen K."/>
            <person name="Lipzen A."/>
            <person name="Lukacs Z."/>
            <person name="Mihaltcheva S."/>
            <person name="Morgado L.N."/>
            <person name="Niskanen T."/>
            <person name="Noordeloos M.E."/>
            <person name="Ohm R.A."/>
            <person name="Ortiz-Santana B."/>
            <person name="Ovrebo C."/>
            <person name="Racz N."/>
            <person name="Riley R."/>
            <person name="Savchenko A."/>
            <person name="Shiryaev A."/>
            <person name="Soop K."/>
            <person name="Spirin V."/>
            <person name="Szebenyi C."/>
            <person name="Tomsovsky M."/>
            <person name="Tulloss R.E."/>
            <person name="Uehling J."/>
            <person name="Grigoriev I.V."/>
            <person name="Vagvolgyi C."/>
            <person name="Papp T."/>
            <person name="Martin F.M."/>
            <person name="Miettinen O."/>
            <person name="Hibbett D.S."/>
            <person name="Nagy L.G."/>
        </authorList>
    </citation>
    <scope>NUCLEOTIDE SEQUENCE [LARGE SCALE GENOMIC DNA]</scope>
    <source>
        <strain evidence="2 3">CBS 309.79</strain>
    </source>
</reference>
<organism evidence="2 3">
    <name type="scientific">Pterulicium gracile</name>
    <dbReference type="NCBI Taxonomy" id="1884261"/>
    <lineage>
        <taxon>Eukaryota</taxon>
        <taxon>Fungi</taxon>
        <taxon>Dikarya</taxon>
        <taxon>Basidiomycota</taxon>
        <taxon>Agaricomycotina</taxon>
        <taxon>Agaricomycetes</taxon>
        <taxon>Agaricomycetidae</taxon>
        <taxon>Agaricales</taxon>
        <taxon>Pleurotineae</taxon>
        <taxon>Pterulaceae</taxon>
        <taxon>Pterulicium</taxon>
    </lineage>
</organism>
<dbReference type="SUPFAM" id="SSF51905">
    <property type="entry name" value="FAD/NAD(P)-binding domain"/>
    <property type="match status" value="1"/>
</dbReference>
<sequence length="528" mass="58030">METLTLTAGFVGLALVVLFALANKAPSGKEHYWFDDEIKALGTPRNGPKHRKVVICGSGIGGLVGARMCLDHFEEVVLVDPEFSKTLGGSIKSRIMQYYSIHGYVILFAQGIRALWPNFDEKADAAGQAKYNGDFGIYLDGQPMRTWAPGRQPPYSLNMRRQMLEPFLHNMLMNETPESKRLTIIDGTIRGMKGDKATNKIVAVDGKRVSGGDFEITDFDLIIDSTGRAQCGVKWLEEAGFDAPKRSGYVPNIRYTTIHIPVTDEVWNSVVPEKHRNGAISVCADPFDPAQLPLLGSSSGKFDNGYALLCLGSRTGPGLLPKKAEEIVPAIKSIFHSTSAPEWLTTLWTTVLANGDPEFYNANLGACTITEYDKVKSLPSNFIAIGDATMIVNPLYGQGCGKVMIGLLLLDQMLRKTAPRQFSPTFGQEFFKGLKVRTAGLWDTSKFADYGYPYTEPCEGETLQVGNFERKMSKIFMYAALEDEQIAHELGLIRHLLSSGSALMKPNMVARVIVAHMKRAGRSLIGGK</sequence>
<keyword evidence="3" id="KW-1185">Reference proteome</keyword>
<feature type="signal peptide" evidence="1">
    <location>
        <begin position="1"/>
        <end position="22"/>
    </location>
</feature>
<proteinExistence type="predicted"/>
<dbReference type="AlphaFoldDB" id="A0A5C3Q680"/>
<gene>
    <name evidence="2" type="ORF">BDV98DRAFT_597446</name>
</gene>
<dbReference type="Proteomes" id="UP000305067">
    <property type="component" value="Unassembled WGS sequence"/>
</dbReference>
<keyword evidence="1" id="KW-0732">Signal</keyword>
<evidence type="ECO:0000256" key="1">
    <source>
        <dbReference type="SAM" id="SignalP"/>
    </source>
</evidence>
<accession>A0A5C3Q680</accession>
<feature type="chain" id="PRO_5022676313" description="FAD/NAD(P)-binding domain-containing protein" evidence="1">
    <location>
        <begin position="23"/>
        <end position="528"/>
    </location>
</feature>
<dbReference type="EMBL" id="ML178858">
    <property type="protein sequence ID" value="TFK96539.1"/>
    <property type="molecule type" value="Genomic_DNA"/>
</dbReference>